<comment type="caution">
    <text evidence="1">The sequence shown here is derived from an EMBL/GenBank/DDBJ whole genome shotgun (WGS) entry which is preliminary data.</text>
</comment>
<keyword evidence="2" id="KW-1185">Reference proteome</keyword>
<dbReference type="Proteomes" id="UP001186974">
    <property type="component" value="Unassembled WGS sequence"/>
</dbReference>
<name>A0ACC3DUI9_9PEZI</name>
<reference evidence="1" key="1">
    <citation type="submission" date="2024-09" db="EMBL/GenBank/DDBJ databases">
        <title>Black Yeasts Isolated from many extreme environments.</title>
        <authorList>
            <person name="Coleine C."/>
            <person name="Stajich J.E."/>
            <person name="Selbmann L."/>
        </authorList>
    </citation>
    <scope>NUCLEOTIDE SEQUENCE</scope>
    <source>
        <strain evidence="1">CCFEE 5737</strain>
    </source>
</reference>
<protein>
    <submittedName>
        <fullName evidence="1">Uncharacterized protein</fullName>
    </submittedName>
</protein>
<proteinExistence type="predicted"/>
<evidence type="ECO:0000313" key="1">
    <source>
        <dbReference type="EMBL" id="KAK3080390.1"/>
    </source>
</evidence>
<organism evidence="1 2">
    <name type="scientific">Coniosporium uncinatum</name>
    <dbReference type="NCBI Taxonomy" id="93489"/>
    <lineage>
        <taxon>Eukaryota</taxon>
        <taxon>Fungi</taxon>
        <taxon>Dikarya</taxon>
        <taxon>Ascomycota</taxon>
        <taxon>Pezizomycotina</taxon>
        <taxon>Dothideomycetes</taxon>
        <taxon>Dothideomycetes incertae sedis</taxon>
        <taxon>Coniosporium</taxon>
    </lineage>
</organism>
<evidence type="ECO:0000313" key="2">
    <source>
        <dbReference type="Proteomes" id="UP001186974"/>
    </source>
</evidence>
<gene>
    <name evidence="1" type="ORF">LTS18_001903</name>
</gene>
<dbReference type="EMBL" id="JAWDJW010000595">
    <property type="protein sequence ID" value="KAK3080390.1"/>
    <property type="molecule type" value="Genomic_DNA"/>
</dbReference>
<sequence>NGSHYPERADQESHFVSQTQPVACTETALASVEGEGPLPRRSLRIVAPISPSISEDSESSHERRLPVKRADKNKGGSQQLVSSRKKCSVATTPHWFQEFLDGKAMPDLTISLIASYAVVQDQMCTNHARKLLSMLGESHQKRRLSVSSDQAGPVKKVRQAPFSLPAFRGGRADSDGTSHLYSEADDRSFIAEVRDILRLEISTRARETWGYQTNSRVLQVLERACPARSTGAPHEREVLLLDCVEAKCHIESSLPLTVPVVTQNQQMFKWEDGSRPIQQLCKRTRMWKRKVCVQVPSQSLKRASESFKKVDISQVFDRLLENSGSNDPWNVLDFGSELPSLIIPVCLTGANAQLLLLIKNVIMSGKEVTRPTAEGKEWSEWTQVLEWVLLSEAGNNTGAHMDSHGLSTWITVQEGEIGFGWLSQPTKGQLHTWAQRLDDFPDAKWRYVVLRPGQTIIFPSGTGQDHGNVSTTTVTQASSDVGTEGEGDGEEDTQSMHDLLMHFDEVGQRVEQQEVLEEARGEDAGDDQDEFRDTEFDEESEEG</sequence>
<feature type="non-terminal residue" evidence="1">
    <location>
        <position position="1"/>
    </location>
</feature>
<accession>A0ACC3DUI9</accession>